<comment type="caution">
    <text evidence="5">The sequence shown here is derived from an EMBL/GenBank/DDBJ whole genome shotgun (WGS) entry which is preliminary data.</text>
</comment>
<evidence type="ECO:0000256" key="2">
    <source>
        <dbReference type="ARBA" id="ARBA00023125"/>
    </source>
</evidence>
<dbReference type="PROSITE" id="PS50943">
    <property type="entry name" value="HTH_CROC1"/>
    <property type="match status" value="1"/>
</dbReference>
<keyword evidence="2" id="KW-0238">DNA-binding</keyword>
<proteinExistence type="predicted"/>
<dbReference type="InterPro" id="IPR015927">
    <property type="entry name" value="Peptidase_S24_S26A/B/C"/>
</dbReference>
<feature type="domain" description="HTH cro/C1-type" evidence="4">
    <location>
        <begin position="12"/>
        <end position="67"/>
    </location>
</feature>
<evidence type="ECO:0000313" key="6">
    <source>
        <dbReference type="Proteomes" id="UP000239990"/>
    </source>
</evidence>
<dbReference type="Gene3D" id="2.10.109.10">
    <property type="entry name" value="Umud Fragment, subunit A"/>
    <property type="match status" value="1"/>
</dbReference>
<reference evidence="5 6" key="1">
    <citation type="submission" date="2018-02" db="EMBL/GenBank/DDBJ databases">
        <title>Draft Genome of Achromobacter spanius stain 6.</title>
        <authorList>
            <person name="Gunasekera T.S."/>
            <person name="Radwan O."/>
            <person name="Ruiz O.N."/>
        </authorList>
    </citation>
    <scope>NUCLEOTIDE SEQUENCE [LARGE SCALE GENOMIC DNA]</scope>
    <source>
        <strain evidence="5 6">6</strain>
    </source>
</reference>
<dbReference type="SUPFAM" id="SSF51306">
    <property type="entry name" value="LexA/Signal peptidase"/>
    <property type="match status" value="1"/>
</dbReference>
<dbReference type="Proteomes" id="UP000239990">
    <property type="component" value="Unassembled WGS sequence"/>
</dbReference>
<dbReference type="SUPFAM" id="SSF47413">
    <property type="entry name" value="lambda repressor-like DNA-binding domains"/>
    <property type="match status" value="1"/>
</dbReference>
<dbReference type="PANTHER" id="PTHR40661">
    <property type="match status" value="1"/>
</dbReference>
<dbReference type="InterPro" id="IPR001387">
    <property type="entry name" value="Cro/C1-type_HTH"/>
</dbReference>
<dbReference type="Gene3D" id="1.10.260.40">
    <property type="entry name" value="lambda repressor-like DNA-binding domains"/>
    <property type="match status" value="1"/>
</dbReference>
<dbReference type="EMBL" id="PREU01000028">
    <property type="protein sequence ID" value="PPA72542.1"/>
    <property type="molecule type" value="Genomic_DNA"/>
</dbReference>
<evidence type="ECO:0000256" key="1">
    <source>
        <dbReference type="ARBA" id="ARBA00023015"/>
    </source>
</evidence>
<sequence length="238" mass="26440">MHSFAMNSREFLQALMDRSGDTANSLARKAKVPQPTIYRFLSGTASEPRVSTFEPIARHYGVPVEAFLSDRARADVVDAVFSGTPAKDVGVPTVSTSDDIPIPQFDTGGKMGDGLELRDQPGMIKSWHVDPEWLHKNVRGASAATNLCIVTGFGDSMKPMFNPGDPLLVDRGITTVEYDAVYFFRVCDEGFIKRLQRIPGRGLTAISENKAYEPWIVEADMDFEVFGRVLKVWRSEDF</sequence>
<accession>A0A2S5GHM4</accession>
<protein>
    <submittedName>
        <fullName evidence="5">LexA family transcriptional repressor</fullName>
    </submittedName>
</protein>
<dbReference type="SMART" id="SM00530">
    <property type="entry name" value="HTH_XRE"/>
    <property type="match status" value="1"/>
</dbReference>
<name>A0A2S5GHM4_9BURK</name>
<dbReference type="InterPro" id="IPR039418">
    <property type="entry name" value="LexA-like"/>
</dbReference>
<dbReference type="Pfam" id="PF00717">
    <property type="entry name" value="Peptidase_S24"/>
    <property type="match status" value="1"/>
</dbReference>
<keyword evidence="3" id="KW-0804">Transcription</keyword>
<organism evidence="5 6">
    <name type="scientific">Achromobacter spanius</name>
    <dbReference type="NCBI Taxonomy" id="217203"/>
    <lineage>
        <taxon>Bacteria</taxon>
        <taxon>Pseudomonadati</taxon>
        <taxon>Pseudomonadota</taxon>
        <taxon>Betaproteobacteria</taxon>
        <taxon>Burkholderiales</taxon>
        <taxon>Alcaligenaceae</taxon>
        <taxon>Achromobacter</taxon>
    </lineage>
</organism>
<dbReference type="CDD" id="cd06529">
    <property type="entry name" value="S24_LexA-like"/>
    <property type="match status" value="1"/>
</dbReference>
<dbReference type="AlphaFoldDB" id="A0A2S5GHM4"/>
<evidence type="ECO:0000259" key="4">
    <source>
        <dbReference type="PROSITE" id="PS50943"/>
    </source>
</evidence>
<keyword evidence="1" id="KW-0805">Transcription regulation</keyword>
<dbReference type="GO" id="GO:0003677">
    <property type="term" value="F:DNA binding"/>
    <property type="evidence" value="ECO:0007669"/>
    <property type="project" value="UniProtKB-KW"/>
</dbReference>
<dbReference type="Pfam" id="PF13560">
    <property type="entry name" value="HTH_31"/>
    <property type="match status" value="1"/>
</dbReference>
<dbReference type="InterPro" id="IPR036286">
    <property type="entry name" value="LexA/Signal_pep-like_sf"/>
</dbReference>
<dbReference type="PANTHER" id="PTHR40661:SF3">
    <property type="entry name" value="FELS-1 PROPHAGE TRANSCRIPTIONAL REGULATOR"/>
    <property type="match status" value="1"/>
</dbReference>
<gene>
    <name evidence="5" type="ORF">C4E15_30105</name>
</gene>
<evidence type="ECO:0000313" key="5">
    <source>
        <dbReference type="EMBL" id="PPA72542.1"/>
    </source>
</evidence>
<evidence type="ECO:0000256" key="3">
    <source>
        <dbReference type="ARBA" id="ARBA00023163"/>
    </source>
</evidence>
<dbReference type="CDD" id="cd00093">
    <property type="entry name" value="HTH_XRE"/>
    <property type="match status" value="1"/>
</dbReference>
<dbReference type="InterPro" id="IPR010982">
    <property type="entry name" value="Lambda_DNA-bd_dom_sf"/>
</dbReference>
<dbReference type="OrthoDB" id="9021722at2"/>